<evidence type="ECO:0000259" key="5">
    <source>
        <dbReference type="PROSITE" id="PS50850"/>
    </source>
</evidence>
<gene>
    <name evidence="6" type="ORF">C6569_19500</name>
</gene>
<dbReference type="InterPro" id="IPR050327">
    <property type="entry name" value="Proton-linked_MCT"/>
</dbReference>
<evidence type="ECO:0000256" key="1">
    <source>
        <dbReference type="ARBA" id="ARBA00022692"/>
    </source>
</evidence>
<dbReference type="InterPro" id="IPR020846">
    <property type="entry name" value="MFS_dom"/>
</dbReference>
<sequence length="413" mass="44284">MTATTSSTRQDGWRTPFVIILCGCLIGLLSFGPRSVVGMFLMPVSTENGWTRDILSLTIAIQNLMWGVGQPFAGAIADRFGTLKVFWAGALMYGLGLACMVLPLPPLAMHVLSGTLVGLGLAGVSFNLVLACFAKLLPESRRASAMGMGTAASSFGQFVFAPLTPFLIDMLGWKAALLVFSCVPVLIIPLSFALATRPSSGVGQGTGAEMSIAATLKQAFAHPSYIYLVIGFFTCGFQLAFITTHYPTYLRDLNIEAWVAGVALALIGLFNIVGSLSAGWLSARMSKRWLLVWIYFSRGAAVVLLFVFPPSTALALVFAALMGLLWLSTVPPTSGLVALMFGTRYMAMLYGFVFFSHQVGGFLGAWLGGVMYERTGSYEVMWYLSILFCIGSGLINIPIKERPVAQPVAVPAE</sequence>
<dbReference type="KEGG" id="phr:C6569_19500"/>
<dbReference type="PROSITE" id="PS50850">
    <property type="entry name" value="MFS"/>
    <property type="match status" value="1"/>
</dbReference>
<dbReference type="CDD" id="cd17355">
    <property type="entry name" value="MFS_YcxA_like"/>
    <property type="match status" value="1"/>
</dbReference>
<feature type="transmembrane region" description="Helical" evidence="4">
    <location>
        <begin position="54"/>
        <end position="73"/>
    </location>
</feature>
<dbReference type="Pfam" id="PF07690">
    <property type="entry name" value="MFS_1"/>
    <property type="match status" value="1"/>
</dbReference>
<dbReference type="OrthoDB" id="146345at2"/>
<feature type="transmembrane region" description="Helical" evidence="4">
    <location>
        <begin position="289"/>
        <end position="308"/>
    </location>
</feature>
<dbReference type="InterPro" id="IPR036259">
    <property type="entry name" value="MFS_trans_sf"/>
</dbReference>
<accession>A0A2S0NGM3</accession>
<feature type="transmembrane region" description="Helical" evidence="4">
    <location>
        <begin position="258"/>
        <end position="282"/>
    </location>
</feature>
<feature type="transmembrane region" description="Helical" evidence="4">
    <location>
        <begin position="17"/>
        <end position="42"/>
    </location>
</feature>
<feature type="transmembrane region" description="Helical" evidence="4">
    <location>
        <begin position="145"/>
        <end position="163"/>
    </location>
</feature>
<dbReference type="InterPro" id="IPR011701">
    <property type="entry name" value="MFS"/>
</dbReference>
<dbReference type="SUPFAM" id="SSF103473">
    <property type="entry name" value="MFS general substrate transporter"/>
    <property type="match status" value="1"/>
</dbReference>
<dbReference type="PANTHER" id="PTHR11360">
    <property type="entry name" value="MONOCARBOXYLATE TRANSPORTER"/>
    <property type="match status" value="1"/>
</dbReference>
<dbReference type="Proteomes" id="UP000237889">
    <property type="component" value="Chromosome"/>
</dbReference>
<organism evidence="6 7">
    <name type="scientific">Phreatobacter cathodiphilus</name>
    <dbReference type="NCBI Taxonomy" id="1868589"/>
    <lineage>
        <taxon>Bacteria</taxon>
        <taxon>Pseudomonadati</taxon>
        <taxon>Pseudomonadota</taxon>
        <taxon>Alphaproteobacteria</taxon>
        <taxon>Hyphomicrobiales</taxon>
        <taxon>Phreatobacteraceae</taxon>
        <taxon>Phreatobacter</taxon>
    </lineage>
</organism>
<feature type="transmembrane region" description="Helical" evidence="4">
    <location>
        <begin position="348"/>
        <end position="368"/>
    </location>
</feature>
<feature type="transmembrane region" description="Helical" evidence="4">
    <location>
        <begin position="85"/>
        <end position="105"/>
    </location>
</feature>
<protein>
    <submittedName>
        <fullName evidence="6">MFS transporter</fullName>
    </submittedName>
</protein>
<feature type="transmembrane region" description="Helical" evidence="4">
    <location>
        <begin position="225"/>
        <end position="246"/>
    </location>
</feature>
<name>A0A2S0NGM3_9HYPH</name>
<feature type="transmembrane region" description="Helical" evidence="4">
    <location>
        <begin position="175"/>
        <end position="195"/>
    </location>
</feature>
<proteinExistence type="predicted"/>
<evidence type="ECO:0000313" key="7">
    <source>
        <dbReference type="Proteomes" id="UP000237889"/>
    </source>
</evidence>
<keyword evidence="7" id="KW-1185">Reference proteome</keyword>
<keyword evidence="2 4" id="KW-1133">Transmembrane helix</keyword>
<dbReference type="AlphaFoldDB" id="A0A2S0NGM3"/>
<dbReference type="PANTHER" id="PTHR11360:SF284">
    <property type="entry name" value="EG:103B4.3 PROTEIN-RELATED"/>
    <property type="match status" value="1"/>
</dbReference>
<dbReference type="GO" id="GO:0022857">
    <property type="term" value="F:transmembrane transporter activity"/>
    <property type="evidence" value="ECO:0007669"/>
    <property type="project" value="InterPro"/>
</dbReference>
<feature type="transmembrane region" description="Helical" evidence="4">
    <location>
        <begin position="111"/>
        <end position="133"/>
    </location>
</feature>
<feature type="transmembrane region" description="Helical" evidence="4">
    <location>
        <begin position="314"/>
        <end position="341"/>
    </location>
</feature>
<keyword evidence="1 4" id="KW-0812">Transmembrane</keyword>
<dbReference type="RefSeq" id="WP_106750431.1">
    <property type="nucleotide sequence ID" value="NZ_CP027668.1"/>
</dbReference>
<evidence type="ECO:0000256" key="4">
    <source>
        <dbReference type="SAM" id="Phobius"/>
    </source>
</evidence>
<dbReference type="EMBL" id="CP027668">
    <property type="protein sequence ID" value="AVO47061.1"/>
    <property type="molecule type" value="Genomic_DNA"/>
</dbReference>
<evidence type="ECO:0000313" key="6">
    <source>
        <dbReference type="EMBL" id="AVO47061.1"/>
    </source>
</evidence>
<feature type="transmembrane region" description="Helical" evidence="4">
    <location>
        <begin position="380"/>
        <end position="399"/>
    </location>
</feature>
<evidence type="ECO:0000256" key="2">
    <source>
        <dbReference type="ARBA" id="ARBA00022989"/>
    </source>
</evidence>
<dbReference type="Gene3D" id="1.20.1250.20">
    <property type="entry name" value="MFS general substrate transporter like domains"/>
    <property type="match status" value="1"/>
</dbReference>
<reference evidence="6 7" key="1">
    <citation type="submission" date="2018-03" db="EMBL/GenBank/DDBJ databases">
        <title>Genome sequencing of Phreatobacter sp.</title>
        <authorList>
            <person name="Kim S.-J."/>
            <person name="Heo J."/>
            <person name="Kwon S.-W."/>
        </authorList>
    </citation>
    <scope>NUCLEOTIDE SEQUENCE [LARGE SCALE GENOMIC DNA]</scope>
    <source>
        <strain evidence="6 7">S-12</strain>
    </source>
</reference>
<evidence type="ECO:0000256" key="3">
    <source>
        <dbReference type="ARBA" id="ARBA00023136"/>
    </source>
</evidence>
<keyword evidence="3 4" id="KW-0472">Membrane</keyword>
<feature type="domain" description="Major facilitator superfamily (MFS) profile" evidence="5">
    <location>
        <begin position="19"/>
        <end position="403"/>
    </location>
</feature>